<dbReference type="Pfam" id="PF18810">
    <property type="entry name" value="PBECR2"/>
    <property type="match status" value="1"/>
</dbReference>
<sequence>MQATRKTHPFLRYITKDDDRVRPAHRAWHNLTLPVDDAFWLMHWPPNGWRCRCRVVSMNRREYAAGRAPDGSPLNTTAPPFETIAHINRRTGEITQTPAGVDPGFGYNAGIARQQALAAVEQAKLKAAAANLAAAALKEGLQPPQVAREKPDQPTWKTLELPDLRELQPRMQAPELLARAESIDEAVSQLRATLGVPVGAARSVRTPAGDVILMDELLRHVVEKRLDARERYADFVLPTLMRPDEIWRTAYDDGTLRKRYIKLFKGAKYDILVIVRELPNGDVVWNIINRERGKMNALRIGDLIYQAE</sequence>
<protein>
    <recommendedName>
        <fullName evidence="5">Phage head morphogenesis domain-containing protein</fullName>
    </recommendedName>
</protein>
<organism evidence="3 4">
    <name type="scientific">Comamonas flocculans</name>
    <dbReference type="NCBI Taxonomy" id="2597701"/>
    <lineage>
        <taxon>Bacteria</taxon>
        <taxon>Pseudomonadati</taxon>
        <taxon>Pseudomonadota</taxon>
        <taxon>Betaproteobacteria</taxon>
        <taxon>Burkholderiales</taxon>
        <taxon>Comamonadaceae</taxon>
        <taxon>Comamonas</taxon>
    </lineage>
</organism>
<dbReference type="KEGG" id="cof:FOZ74_01515"/>
<evidence type="ECO:0000259" key="1">
    <source>
        <dbReference type="Pfam" id="PF04233"/>
    </source>
</evidence>
<dbReference type="OrthoDB" id="9813502at2"/>
<dbReference type="EMBL" id="CP042344">
    <property type="protein sequence ID" value="QEA11817.1"/>
    <property type="molecule type" value="Genomic_DNA"/>
</dbReference>
<dbReference type="AlphaFoldDB" id="A0A5B8RVK9"/>
<proteinExistence type="predicted"/>
<reference evidence="3 4" key="1">
    <citation type="submission" date="2019-07" db="EMBL/GenBank/DDBJ databases">
        <title>Complete genome sequence of Comamonas sp. NLF 7-7 isolated from livestock.</title>
        <authorList>
            <person name="Kim D.H."/>
            <person name="Kim J.G."/>
        </authorList>
    </citation>
    <scope>NUCLEOTIDE SEQUENCE [LARGE SCALE GENOMIC DNA]</scope>
    <source>
        <strain evidence="3 4">NLF 7-7</strain>
    </source>
</reference>
<feature type="domain" description="Phage-Barnase-EndoU-ColicinE5/D-RelE like nuclease 2" evidence="2">
    <location>
        <begin position="198"/>
        <end position="306"/>
    </location>
</feature>
<dbReference type="RefSeq" id="WP_146911357.1">
    <property type="nucleotide sequence ID" value="NZ_CP042344.1"/>
</dbReference>
<keyword evidence="4" id="KW-1185">Reference proteome</keyword>
<evidence type="ECO:0000259" key="2">
    <source>
        <dbReference type="Pfam" id="PF18810"/>
    </source>
</evidence>
<feature type="domain" description="Phage head morphogenesis" evidence="1">
    <location>
        <begin position="10"/>
        <end position="55"/>
    </location>
</feature>
<evidence type="ECO:0008006" key="5">
    <source>
        <dbReference type="Google" id="ProtNLM"/>
    </source>
</evidence>
<evidence type="ECO:0000313" key="3">
    <source>
        <dbReference type="EMBL" id="QEA11817.1"/>
    </source>
</evidence>
<dbReference type="InterPro" id="IPR041110">
    <property type="entry name" value="PBECR2"/>
</dbReference>
<dbReference type="Proteomes" id="UP000321199">
    <property type="component" value="Chromosome"/>
</dbReference>
<accession>A0A5B8RVK9</accession>
<evidence type="ECO:0000313" key="4">
    <source>
        <dbReference type="Proteomes" id="UP000321199"/>
    </source>
</evidence>
<dbReference type="InterPro" id="IPR006528">
    <property type="entry name" value="Phage_head_morphogenesis_dom"/>
</dbReference>
<dbReference type="Pfam" id="PF04233">
    <property type="entry name" value="Phage_Mu_F"/>
    <property type="match status" value="1"/>
</dbReference>
<name>A0A5B8RVK9_9BURK</name>
<gene>
    <name evidence="3" type="ORF">FOZ74_01515</name>
</gene>